<name>A0AAE0EQ44_9CHLO</name>
<evidence type="ECO:0000313" key="2">
    <source>
        <dbReference type="Proteomes" id="UP001190700"/>
    </source>
</evidence>
<sequence>MHKLIGWSCFAKGLPCTYRCACKADLKAARHGHPAERAALMAAYVYGRYLPGNVIKEAWGKRPKLTNLQASRLASVTNLKVESVEALYLQMNTAASANKVAAAQRRTVATQYRMPDLNEPLFIDDDEI</sequence>
<dbReference type="AlphaFoldDB" id="A0AAE0EQ44"/>
<keyword evidence="2" id="KW-1185">Reference proteome</keyword>
<accession>A0AAE0EQ44</accession>
<gene>
    <name evidence="1" type="ORF">CYMTET_53674</name>
</gene>
<comment type="caution">
    <text evidence="1">The sequence shown here is derived from an EMBL/GenBank/DDBJ whole genome shotgun (WGS) entry which is preliminary data.</text>
</comment>
<dbReference type="Proteomes" id="UP001190700">
    <property type="component" value="Unassembled WGS sequence"/>
</dbReference>
<protein>
    <submittedName>
        <fullName evidence="1">Uncharacterized protein</fullName>
    </submittedName>
</protein>
<evidence type="ECO:0000313" key="1">
    <source>
        <dbReference type="EMBL" id="KAK3236169.1"/>
    </source>
</evidence>
<dbReference type="EMBL" id="LGRX02035144">
    <property type="protein sequence ID" value="KAK3236169.1"/>
    <property type="molecule type" value="Genomic_DNA"/>
</dbReference>
<reference evidence="1 2" key="1">
    <citation type="journal article" date="2015" name="Genome Biol. Evol.">
        <title>Comparative Genomics of a Bacterivorous Green Alga Reveals Evolutionary Causalities and Consequences of Phago-Mixotrophic Mode of Nutrition.</title>
        <authorList>
            <person name="Burns J.A."/>
            <person name="Paasch A."/>
            <person name="Narechania A."/>
            <person name="Kim E."/>
        </authorList>
    </citation>
    <scope>NUCLEOTIDE SEQUENCE [LARGE SCALE GENOMIC DNA]</scope>
    <source>
        <strain evidence="1 2">PLY_AMNH</strain>
    </source>
</reference>
<proteinExistence type="predicted"/>
<organism evidence="1 2">
    <name type="scientific">Cymbomonas tetramitiformis</name>
    <dbReference type="NCBI Taxonomy" id="36881"/>
    <lineage>
        <taxon>Eukaryota</taxon>
        <taxon>Viridiplantae</taxon>
        <taxon>Chlorophyta</taxon>
        <taxon>Pyramimonadophyceae</taxon>
        <taxon>Pyramimonadales</taxon>
        <taxon>Pyramimonadaceae</taxon>
        <taxon>Cymbomonas</taxon>
    </lineage>
</organism>